<sequence length="382" mass="44544">MRRLKRLGTRSKTDLNRVRRQAKQYGFSLGRRFGYYLGRCEAIIRNISPLPDRNWNIKVLYVAKGYVLPYTAIDNAIIDGLRAIVREVEIFNWKPGVPMQPDLAEFAIAAQPDLVLVLEGHTMDVAQIDRIREAGIRTAIWLTDDPYYTDITAAIVPHYDYIFTLELSCLEFYRQLGCTQVHYLPFAADVRIFRPLHVDFSRRRDVCFLGNAFWNRVKLFDQVAPYLAGKNTYISGFWWKRLKKYRILANNIDLNRWLVPEESNVMYNASLIALNLHRAHDDITLNSNSRQIPALSPNPRVFEIAACGTMQLTDIREDLGRFYTPGEEIVTYSSPQEMIEKIEYYLHHEDERQAIALRALHRTLREHTYPKRLAQMLQVVFG</sequence>
<organism evidence="2 3">
    <name type="scientific">Paenibacillus prosopidis</name>
    <dbReference type="NCBI Taxonomy" id="630520"/>
    <lineage>
        <taxon>Bacteria</taxon>
        <taxon>Bacillati</taxon>
        <taxon>Bacillota</taxon>
        <taxon>Bacilli</taxon>
        <taxon>Bacillales</taxon>
        <taxon>Paenibacillaceae</taxon>
        <taxon>Paenibacillus</taxon>
    </lineage>
</organism>
<dbReference type="EMBL" id="QPJD01000002">
    <property type="protein sequence ID" value="RCW50902.1"/>
    <property type="molecule type" value="Genomic_DNA"/>
</dbReference>
<feature type="domain" description="Spore protein YkvP/CgeB glycosyl transferase-like" evidence="1">
    <location>
        <begin position="228"/>
        <end position="378"/>
    </location>
</feature>
<evidence type="ECO:0000313" key="2">
    <source>
        <dbReference type="EMBL" id="RCW50902.1"/>
    </source>
</evidence>
<dbReference type="Proteomes" id="UP000252415">
    <property type="component" value="Unassembled WGS sequence"/>
</dbReference>
<keyword evidence="3" id="KW-1185">Reference proteome</keyword>
<reference evidence="2 3" key="1">
    <citation type="submission" date="2018-07" db="EMBL/GenBank/DDBJ databases">
        <title>Genomic Encyclopedia of Type Strains, Phase III (KMG-III): the genomes of soil and plant-associated and newly described type strains.</title>
        <authorList>
            <person name="Whitman W."/>
        </authorList>
    </citation>
    <scope>NUCLEOTIDE SEQUENCE [LARGE SCALE GENOMIC DNA]</scope>
    <source>
        <strain evidence="2 3">CECT 7506</strain>
    </source>
</reference>
<dbReference type="InterPro" id="IPR055259">
    <property type="entry name" value="YkvP/CgeB_Glyco_trans-like"/>
</dbReference>
<dbReference type="RefSeq" id="WP_114378420.1">
    <property type="nucleotide sequence ID" value="NZ_QPJD01000002.1"/>
</dbReference>
<evidence type="ECO:0000259" key="1">
    <source>
        <dbReference type="Pfam" id="PF13524"/>
    </source>
</evidence>
<evidence type="ECO:0000313" key="3">
    <source>
        <dbReference type="Proteomes" id="UP000252415"/>
    </source>
</evidence>
<proteinExistence type="predicted"/>
<dbReference type="AlphaFoldDB" id="A0A368W6D4"/>
<protein>
    <submittedName>
        <fullName evidence="2">Spore maturation protein CgeB</fullName>
    </submittedName>
</protein>
<dbReference type="OrthoDB" id="110463at2"/>
<gene>
    <name evidence="2" type="ORF">DFP97_10294</name>
</gene>
<accession>A0A368W6D4</accession>
<comment type="caution">
    <text evidence="2">The sequence shown here is derived from an EMBL/GenBank/DDBJ whole genome shotgun (WGS) entry which is preliminary data.</text>
</comment>
<name>A0A368W6D4_9BACL</name>
<dbReference type="Pfam" id="PF13524">
    <property type="entry name" value="Glyco_trans_1_2"/>
    <property type="match status" value="1"/>
</dbReference>